<feature type="modified residue" description="4-aspartylphosphate" evidence="3">
    <location>
        <position position="52"/>
    </location>
</feature>
<gene>
    <name evidence="5" type="ORF">G3M70_03060</name>
</gene>
<evidence type="ECO:0000256" key="3">
    <source>
        <dbReference type="PROSITE-ProRule" id="PRU00169"/>
    </source>
</evidence>
<dbReference type="SUPFAM" id="SSF52172">
    <property type="entry name" value="CheY-like"/>
    <property type="match status" value="1"/>
</dbReference>
<evidence type="ECO:0000259" key="4">
    <source>
        <dbReference type="PROSITE" id="PS50110"/>
    </source>
</evidence>
<dbReference type="Proteomes" id="UP000594688">
    <property type="component" value="Chromosome"/>
</dbReference>
<protein>
    <submittedName>
        <fullName evidence="5">Response regulator</fullName>
    </submittedName>
</protein>
<reference evidence="5 6" key="1">
    <citation type="submission" date="2020-02" db="EMBL/GenBank/DDBJ databases">
        <title>Genomic and physiological characterization of two novel Nitrospinaceae genera.</title>
        <authorList>
            <person name="Mueller A.J."/>
            <person name="Jung M.-Y."/>
            <person name="Strachan C.R."/>
            <person name="Herbold C.W."/>
            <person name="Kirkegaard R.H."/>
            <person name="Daims H."/>
        </authorList>
    </citation>
    <scope>NUCLEOTIDE SEQUENCE [LARGE SCALE GENOMIC DNA]</scope>
    <source>
        <strain evidence="5">EB</strain>
    </source>
</reference>
<keyword evidence="1 3" id="KW-0597">Phosphoprotein</keyword>
<evidence type="ECO:0000256" key="1">
    <source>
        <dbReference type="ARBA" id="ARBA00022553"/>
    </source>
</evidence>
<feature type="domain" description="Response regulatory" evidence="4">
    <location>
        <begin position="3"/>
        <end position="119"/>
    </location>
</feature>
<evidence type="ECO:0000256" key="2">
    <source>
        <dbReference type="ARBA" id="ARBA00023012"/>
    </source>
</evidence>
<dbReference type="InterPro" id="IPR001789">
    <property type="entry name" value="Sig_transdc_resp-reg_receiver"/>
</dbReference>
<dbReference type="Pfam" id="PF00072">
    <property type="entry name" value="Response_reg"/>
    <property type="match status" value="1"/>
</dbReference>
<dbReference type="GO" id="GO:0000160">
    <property type="term" value="P:phosphorelay signal transduction system"/>
    <property type="evidence" value="ECO:0007669"/>
    <property type="project" value="UniProtKB-KW"/>
</dbReference>
<dbReference type="PANTHER" id="PTHR45339">
    <property type="entry name" value="HYBRID SIGNAL TRANSDUCTION HISTIDINE KINASE J"/>
    <property type="match status" value="1"/>
</dbReference>
<name>A0A7T0BUZ0_9BACT</name>
<dbReference type="AlphaFoldDB" id="A0A7T0BUZ0"/>
<evidence type="ECO:0000313" key="5">
    <source>
        <dbReference type="EMBL" id="QPJ60922.1"/>
    </source>
</evidence>
<keyword evidence="2" id="KW-0902">Two-component regulatory system</keyword>
<proteinExistence type="predicted"/>
<dbReference type="SMART" id="SM00448">
    <property type="entry name" value="REC"/>
    <property type="match status" value="1"/>
</dbReference>
<dbReference type="PANTHER" id="PTHR45339:SF1">
    <property type="entry name" value="HYBRID SIGNAL TRANSDUCTION HISTIDINE KINASE J"/>
    <property type="match status" value="1"/>
</dbReference>
<sequence>MPKLLLVEDNEMNRDMLSRRLIRRGFEVVMAVDGREGVEKAGSEHPDLILMDMSLPVMDGWTATSLIKADSKLGRIPVLGLSAHAMSGDAEKALAAGCDDYDTKPVDIKRLMSKIEALLNRQPAR</sequence>
<dbReference type="Gene3D" id="3.40.50.2300">
    <property type="match status" value="1"/>
</dbReference>
<organism evidence="5 6">
    <name type="scientific">Candidatus Nitronauta litoralis</name>
    <dbReference type="NCBI Taxonomy" id="2705533"/>
    <lineage>
        <taxon>Bacteria</taxon>
        <taxon>Pseudomonadati</taxon>
        <taxon>Nitrospinota/Tectimicrobiota group</taxon>
        <taxon>Nitrospinota</taxon>
        <taxon>Nitrospinia</taxon>
        <taxon>Nitrospinales</taxon>
        <taxon>Nitrospinaceae</taxon>
        <taxon>Candidatus Nitronauta</taxon>
    </lineage>
</organism>
<accession>A0A7T0BUZ0</accession>
<dbReference type="EMBL" id="CP048685">
    <property type="protein sequence ID" value="QPJ60922.1"/>
    <property type="molecule type" value="Genomic_DNA"/>
</dbReference>
<dbReference type="InterPro" id="IPR011006">
    <property type="entry name" value="CheY-like_superfamily"/>
</dbReference>
<dbReference type="PROSITE" id="PS50110">
    <property type="entry name" value="RESPONSE_REGULATORY"/>
    <property type="match status" value="1"/>
</dbReference>
<dbReference type="KEGG" id="nli:G3M70_03060"/>
<evidence type="ECO:0000313" key="6">
    <source>
        <dbReference type="Proteomes" id="UP000594688"/>
    </source>
</evidence>